<feature type="domain" description="Putative auto-transporter adhesin head GIN" evidence="1">
    <location>
        <begin position="98"/>
        <end position="222"/>
    </location>
</feature>
<proteinExistence type="predicted"/>
<dbReference type="AlphaFoldDB" id="A0A2N5PPG0"/>
<dbReference type="Proteomes" id="UP000235093">
    <property type="component" value="Unassembled WGS sequence"/>
</dbReference>
<evidence type="ECO:0000313" key="5">
    <source>
        <dbReference type="Proteomes" id="UP000235093"/>
    </source>
</evidence>
<dbReference type="Proteomes" id="UP000234891">
    <property type="component" value="Unassembled WGS sequence"/>
</dbReference>
<organism evidence="3 5">
    <name type="scientific">Mediterraneibacter gnavus</name>
    <name type="common">Ruminococcus gnavus</name>
    <dbReference type="NCBI Taxonomy" id="33038"/>
    <lineage>
        <taxon>Bacteria</taxon>
        <taxon>Bacillati</taxon>
        <taxon>Bacillota</taxon>
        <taxon>Clostridia</taxon>
        <taxon>Lachnospirales</taxon>
        <taxon>Lachnospiraceae</taxon>
        <taxon>Mediterraneibacter</taxon>
    </lineage>
</organism>
<name>A0A2N5PPG0_MEDGN</name>
<dbReference type="Gene3D" id="2.160.20.120">
    <property type="match status" value="1"/>
</dbReference>
<dbReference type="RefSeq" id="WP_101870288.1">
    <property type="nucleotide sequence ID" value="NZ_NIHS01000005.1"/>
</dbReference>
<dbReference type="EMBL" id="NIHS01000005">
    <property type="protein sequence ID" value="PLT73919.1"/>
    <property type="molecule type" value="Genomic_DNA"/>
</dbReference>
<sequence length="296" mass="32408">MKKGWKILLISCGICAGIGVVLSVTGAVLGGVQDLREYGRRGMQYLEHDNWWSQKYLELEEMDEELDYIDEEVSLEITEDMAGLDLEGISELDIELSYVELIMQRSDSNKIEVSTRNMDPQLLEDLSIYRDEDTLEICAQDTRLWKNIGKNNAGELIIHVPDNLEGISTSLGTGTLYMRDIRTGELDISIGTGTADIQGFEAGEVSASAGTGSISLQGSVNSDLDLECGIGTIEFQDIGKMTDYNYSVSCGMGSIQIGDDEFTKPAGNRNIDNHAGKEMDIECGMGTVNIVFAKGE</sequence>
<evidence type="ECO:0000313" key="2">
    <source>
        <dbReference type="EMBL" id="PLT73919.1"/>
    </source>
</evidence>
<dbReference type="InterPro" id="IPR021255">
    <property type="entry name" value="DUF2807"/>
</dbReference>
<gene>
    <name evidence="3" type="ORF">CDL23_02440</name>
    <name evidence="2" type="ORF">CDL26_04375</name>
</gene>
<evidence type="ECO:0000313" key="4">
    <source>
        <dbReference type="Proteomes" id="UP000234891"/>
    </source>
</evidence>
<accession>A0A2N5PPG0</accession>
<evidence type="ECO:0000313" key="3">
    <source>
        <dbReference type="EMBL" id="PLT77044.1"/>
    </source>
</evidence>
<dbReference type="Pfam" id="PF10988">
    <property type="entry name" value="DUF2807"/>
    <property type="match status" value="1"/>
</dbReference>
<dbReference type="EMBL" id="NIHT01000003">
    <property type="protein sequence ID" value="PLT77044.1"/>
    <property type="molecule type" value="Genomic_DNA"/>
</dbReference>
<evidence type="ECO:0000259" key="1">
    <source>
        <dbReference type="Pfam" id="PF10988"/>
    </source>
</evidence>
<protein>
    <recommendedName>
        <fullName evidence="1">Putative auto-transporter adhesin head GIN domain-containing protein</fullName>
    </recommendedName>
</protein>
<reference evidence="4 5" key="1">
    <citation type="journal article" date="2017" name="Genome Med.">
        <title>A novel Ruminococcus gnavus clade enriched in inflammatory bowel disease patients.</title>
        <authorList>
            <person name="Hall A.B."/>
            <person name="Yassour M."/>
            <person name="Sauk J."/>
            <person name="Garner A."/>
            <person name="Jiang X."/>
            <person name="Arthur T."/>
            <person name="Lagoudas G.K."/>
            <person name="Vatanen T."/>
            <person name="Fornelos N."/>
            <person name="Wilson R."/>
            <person name="Bertha M."/>
            <person name="Cohen M."/>
            <person name="Garber J."/>
            <person name="Khalili H."/>
            <person name="Gevers D."/>
            <person name="Ananthakrishnan A.N."/>
            <person name="Kugathasan S."/>
            <person name="Lander E.S."/>
            <person name="Blainey P."/>
            <person name="Vlamakis H."/>
            <person name="Xavier R.J."/>
            <person name="Huttenhower C."/>
        </authorList>
    </citation>
    <scope>NUCLEOTIDE SEQUENCE [LARGE SCALE GENOMIC DNA]</scope>
    <source>
        <strain evidence="2 4">RJX1124</strain>
        <strain evidence="3 5">RJX1125</strain>
    </source>
</reference>
<comment type="caution">
    <text evidence="3">The sequence shown here is derived from an EMBL/GenBank/DDBJ whole genome shotgun (WGS) entry which is preliminary data.</text>
</comment>